<gene>
    <name evidence="1" type="ORF">LOY88_000849</name>
</gene>
<evidence type="ECO:0000313" key="1">
    <source>
        <dbReference type="EMBL" id="KAI2391865.1"/>
    </source>
</evidence>
<protein>
    <submittedName>
        <fullName evidence="1">Uncharacterized protein</fullName>
    </submittedName>
</protein>
<reference evidence="1" key="1">
    <citation type="journal article" date="2022" name="bioRxiv">
        <title>Population genetic analysis of Ophidiomyces ophidiicola, the causative agent of snake fungal disease, indicates recent introductions to the USA.</title>
        <authorList>
            <person name="Ladner J.T."/>
            <person name="Palmer J.M."/>
            <person name="Ettinger C.L."/>
            <person name="Stajich J.E."/>
            <person name="Farrell T.M."/>
            <person name="Glorioso B.M."/>
            <person name="Lawson B."/>
            <person name="Price S.J."/>
            <person name="Stengle A.G."/>
            <person name="Grear D.A."/>
            <person name="Lorch J.M."/>
        </authorList>
    </citation>
    <scope>NUCLEOTIDE SEQUENCE</scope>
    <source>
        <strain evidence="1">NWHC 24266-5</strain>
    </source>
</reference>
<organism evidence="1">
    <name type="scientific">Ophidiomyces ophidiicola</name>
    <dbReference type="NCBI Taxonomy" id="1387563"/>
    <lineage>
        <taxon>Eukaryota</taxon>
        <taxon>Fungi</taxon>
        <taxon>Dikarya</taxon>
        <taxon>Ascomycota</taxon>
        <taxon>Pezizomycotina</taxon>
        <taxon>Eurotiomycetes</taxon>
        <taxon>Eurotiomycetidae</taxon>
        <taxon>Onygenales</taxon>
        <taxon>Onygenaceae</taxon>
        <taxon>Ophidiomyces</taxon>
    </lineage>
</organism>
<sequence length="411" mass="47490">MEVLRRIGRCLIPRAPSPPRVLKEGEFTVLDPAVKLEEENMPAFDQHAYYPVRFGEVFNERYQVLSKLGYGTNSTVWFCRDLLEHQYSAVKVYTHNTNSQREVKVLEQIASTKSQHPGKAKIRNALDSFEIDGPRGRHQCLVQEPLLMNFQQLQYSFKHRTISEDMLKILLRELFVALDYLHTEAHVVHTDIQSGNIMLVSLDSSIFDEWDTLEQEEPSPRKIIEGHTIYKSRTFQRQDDYRSVGPPLLSDFGEARAGCREYSGLIQPNQYRAPEVVLGMKWTSKVDIWNVGAMISSVLENNFLFKGTGPDGEHSDAHLLAEMISVIGPPPIKFLEKSEKSWQYWTTDGDWRSLAPIPPRPIGLSEAQDRNQELFVQFLWKMLAWVPEERRCAKELLQDEWLNSKPMSVRQ</sequence>
<name>A0ACB8V3I3_9EURO</name>
<comment type="caution">
    <text evidence="1">The sequence shown here is derived from an EMBL/GenBank/DDBJ whole genome shotgun (WGS) entry which is preliminary data.</text>
</comment>
<dbReference type="EMBL" id="JALBCA010000009">
    <property type="protein sequence ID" value="KAI2391865.1"/>
    <property type="molecule type" value="Genomic_DNA"/>
</dbReference>
<accession>A0ACB8V3I3</accession>
<proteinExistence type="predicted"/>